<evidence type="ECO:0000313" key="3">
    <source>
        <dbReference type="EMBL" id="KAG2227942.1"/>
    </source>
</evidence>
<accession>A0A8H7SER0</accession>
<dbReference type="EMBL" id="JAEPRB010000003">
    <property type="protein sequence ID" value="KAG2227942.1"/>
    <property type="molecule type" value="Genomic_DNA"/>
</dbReference>
<evidence type="ECO:0000313" key="4">
    <source>
        <dbReference type="Proteomes" id="UP000646827"/>
    </source>
</evidence>
<feature type="compositionally biased region" description="Polar residues" evidence="1">
    <location>
        <begin position="1"/>
        <end position="11"/>
    </location>
</feature>
<evidence type="ECO:0000259" key="2">
    <source>
        <dbReference type="PROSITE" id="PS50003"/>
    </source>
</evidence>
<dbReference type="CDD" id="cd00821">
    <property type="entry name" value="PH"/>
    <property type="match status" value="1"/>
</dbReference>
<dbReference type="InterPro" id="IPR051707">
    <property type="entry name" value="PI-Interact_SigTrans_Reg"/>
</dbReference>
<dbReference type="SMART" id="SM00233">
    <property type="entry name" value="PH"/>
    <property type="match status" value="1"/>
</dbReference>
<feature type="region of interest" description="Disordered" evidence="1">
    <location>
        <begin position="1"/>
        <end position="40"/>
    </location>
</feature>
<feature type="compositionally biased region" description="Low complexity" evidence="1">
    <location>
        <begin position="20"/>
        <end position="34"/>
    </location>
</feature>
<dbReference type="SUPFAM" id="SSF50729">
    <property type="entry name" value="PH domain-like"/>
    <property type="match status" value="1"/>
</dbReference>
<organism evidence="3 4">
    <name type="scientific">Circinella minor</name>
    <dbReference type="NCBI Taxonomy" id="1195481"/>
    <lineage>
        <taxon>Eukaryota</taxon>
        <taxon>Fungi</taxon>
        <taxon>Fungi incertae sedis</taxon>
        <taxon>Mucoromycota</taxon>
        <taxon>Mucoromycotina</taxon>
        <taxon>Mucoromycetes</taxon>
        <taxon>Mucorales</taxon>
        <taxon>Lichtheimiaceae</taxon>
        <taxon>Circinella</taxon>
    </lineage>
</organism>
<dbReference type="AlphaFoldDB" id="A0A8H7SER0"/>
<dbReference type="Pfam" id="PF00169">
    <property type="entry name" value="PH"/>
    <property type="match status" value="1"/>
</dbReference>
<dbReference type="PROSITE" id="PS50003">
    <property type="entry name" value="PH_DOMAIN"/>
    <property type="match status" value="1"/>
</dbReference>
<dbReference type="PANTHER" id="PTHR14336">
    <property type="entry name" value="TANDEM PH DOMAIN CONTAINING PROTEIN"/>
    <property type="match status" value="1"/>
</dbReference>
<keyword evidence="4" id="KW-1185">Reference proteome</keyword>
<name>A0A8H7SER0_9FUNG</name>
<feature type="region of interest" description="Disordered" evidence="1">
    <location>
        <begin position="262"/>
        <end position="298"/>
    </location>
</feature>
<proteinExistence type="predicted"/>
<sequence length="317" mass="36144">MVATTTPTPSTFIVRPPPRSSSLRRPSNNNNRNNNDNDILTEISPRAGWLSKLSQVAYSIGNKKRWQTRFFVLLDTELRCYKNEHTQTPSCVINLRDTCQPVIMTSSSSSGSRPHCFRLEPISNDNGQSNNSRPLTIACQSAKELSDWVTAIQSILYKLNNHHYSQQEICQQRITKKFIHAAEQHQQQQQRNSNDEESISRRRGVLLPPLMVHPLDEIPTNVIVQSPVLSDTTISEDDDEEDIIAEQEEAKITFVAGQRYMMKDNNNNNDDDDNDTVTTSLTRNANTSTSPTGTDRRKLSAYSPTYLLYQERFHLFN</sequence>
<comment type="caution">
    <text evidence="3">The sequence shown here is derived from an EMBL/GenBank/DDBJ whole genome shotgun (WGS) entry which is preliminary data.</text>
</comment>
<dbReference type="InterPro" id="IPR011993">
    <property type="entry name" value="PH-like_dom_sf"/>
</dbReference>
<protein>
    <recommendedName>
        <fullName evidence="2">PH domain-containing protein</fullName>
    </recommendedName>
</protein>
<dbReference type="Proteomes" id="UP000646827">
    <property type="component" value="Unassembled WGS sequence"/>
</dbReference>
<reference evidence="3 4" key="1">
    <citation type="submission" date="2020-12" db="EMBL/GenBank/DDBJ databases">
        <title>Metabolic potential, ecology and presence of endohyphal bacteria is reflected in genomic diversity of Mucoromycotina.</title>
        <authorList>
            <person name="Muszewska A."/>
            <person name="Okrasinska A."/>
            <person name="Steczkiewicz K."/>
            <person name="Drgas O."/>
            <person name="Orlowska M."/>
            <person name="Perlinska-Lenart U."/>
            <person name="Aleksandrzak-Piekarczyk T."/>
            <person name="Szatraj K."/>
            <person name="Zielenkiewicz U."/>
            <person name="Pilsyk S."/>
            <person name="Malc E."/>
            <person name="Mieczkowski P."/>
            <person name="Kruszewska J.S."/>
            <person name="Biernat P."/>
            <person name="Pawlowska J."/>
        </authorList>
    </citation>
    <scope>NUCLEOTIDE SEQUENCE [LARGE SCALE GENOMIC DNA]</scope>
    <source>
        <strain evidence="3 4">CBS 142.35</strain>
    </source>
</reference>
<evidence type="ECO:0000256" key="1">
    <source>
        <dbReference type="SAM" id="MobiDB-lite"/>
    </source>
</evidence>
<dbReference type="Gene3D" id="2.30.29.30">
    <property type="entry name" value="Pleckstrin-homology domain (PH domain)/Phosphotyrosine-binding domain (PTB)"/>
    <property type="match status" value="1"/>
</dbReference>
<dbReference type="OrthoDB" id="185175at2759"/>
<gene>
    <name evidence="3" type="ORF">INT45_011965</name>
</gene>
<dbReference type="InterPro" id="IPR001849">
    <property type="entry name" value="PH_domain"/>
</dbReference>
<feature type="compositionally biased region" description="Polar residues" evidence="1">
    <location>
        <begin position="276"/>
        <end position="293"/>
    </location>
</feature>
<feature type="domain" description="PH" evidence="2">
    <location>
        <begin position="43"/>
        <end position="157"/>
    </location>
</feature>